<keyword evidence="4" id="KW-1185">Reference proteome</keyword>
<dbReference type="InterPro" id="IPR000086">
    <property type="entry name" value="NUDIX_hydrolase_dom"/>
</dbReference>
<dbReference type="SUPFAM" id="SSF55811">
    <property type="entry name" value="Nudix"/>
    <property type="match status" value="1"/>
</dbReference>
<dbReference type="PROSITE" id="PS51462">
    <property type="entry name" value="NUDIX"/>
    <property type="match status" value="1"/>
</dbReference>
<organism evidence="3 4">
    <name type="scientific">Magnaporthiopsis poae (strain ATCC 64411 / 73-15)</name>
    <name type="common">Kentucky bluegrass fungus</name>
    <name type="synonym">Magnaporthe poae</name>
    <dbReference type="NCBI Taxonomy" id="644358"/>
    <lineage>
        <taxon>Eukaryota</taxon>
        <taxon>Fungi</taxon>
        <taxon>Dikarya</taxon>
        <taxon>Ascomycota</taxon>
        <taxon>Pezizomycotina</taxon>
        <taxon>Sordariomycetes</taxon>
        <taxon>Sordariomycetidae</taxon>
        <taxon>Magnaporthales</taxon>
        <taxon>Magnaporthaceae</taxon>
        <taxon>Magnaporthiopsis</taxon>
    </lineage>
</organism>
<dbReference type="Proteomes" id="UP000011715">
    <property type="component" value="Unassembled WGS sequence"/>
</dbReference>
<dbReference type="Gene3D" id="3.90.79.10">
    <property type="entry name" value="Nucleoside Triphosphate Pyrophosphohydrolase"/>
    <property type="match status" value="1"/>
</dbReference>
<evidence type="ECO:0000313" key="2">
    <source>
        <dbReference type="EMBL" id="KLU91718.1"/>
    </source>
</evidence>
<dbReference type="InterPro" id="IPR015797">
    <property type="entry name" value="NUDIX_hydrolase-like_dom_sf"/>
</dbReference>
<reference evidence="4" key="1">
    <citation type="submission" date="2010-05" db="EMBL/GenBank/DDBJ databases">
        <title>The genome sequence of Magnaporthe poae strain ATCC 64411.</title>
        <authorList>
            <person name="Ma L.-J."/>
            <person name="Dead R."/>
            <person name="Young S."/>
            <person name="Zeng Q."/>
            <person name="Koehrsen M."/>
            <person name="Alvarado L."/>
            <person name="Berlin A."/>
            <person name="Chapman S.B."/>
            <person name="Chen Z."/>
            <person name="Freedman E."/>
            <person name="Gellesch M."/>
            <person name="Goldberg J."/>
            <person name="Griggs A."/>
            <person name="Gujja S."/>
            <person name="Heilman E.R."/>
            <person name="Heiman D."/>
            <person name="Hepburn T."/>
            <person name="Howarth C."/>
            <person name="Jen D."/>
            <person name="Larson L."/>
            <person name="Mehta T."/>
            <person name="Neiman D."/>
            <person name="Pearson M."/>
            <person name="Roberts A."/>
            <person name="Saif S."/>
            <person name="Shea T."/>
            <person name="Shenoy N."/>
            <person name="Sisk P."/>
            <person name="Stolte C."/>
            <person name="Sykes S."/>
            <person name="Walk T."/>
            <person name="White J."/>
            <person name="Yandava C."/>
            <person name="Haas B."/>
            <person name="Nusbaum C."/>
            <person name="Birren B."/>
        </authorList>
    </citation>
    <scope>NUCLEOTIDE SEQUENCE [LARGE SCALE GENOMIC DNA]</scope>
    <source>
        <strain evidence="4">ATCC 64411 / 73-15</strain>
    </source>
</reference>
<dbReference type="GO" id="GO:0044715">
    <property type="term" value="F:8-oxo-dGDP phosphatase activity"/>
    <property type="evidence" value="ECO:0007669"/>
    <property type="project" value="UniProtKB-ARBA"/>
</dbReference>
<dbReference type="OrthoDB" id="10261522at2759"/>
<dbReference type="EnsemblFungi" id="MAPG_10235T0">
    <property type="protein sequence ID" value="MAPG_10235T0"/>
    <property type="gene ID" value="MAPG_10235"/>
</dbReference>
<proteinExistence type="predicted"/>
<dbReference type="PANTHER" id="PTHR13622">
    <property type="entry name" value="THIAMIN PYROPHOSPHOKINASE"/>
    <property type="match status" value="1"/>
</dbReference>
<dbReference type="CDD" id="cd03676">
    <property type="entry name" value="NUDIX_Tnr3_like"/>
    <property type="match status" value="1"/>
</dbReference>
<dbReference type="eggNOG" id="KOG4313">
    <property type="taxonomic scope" value="Eukaryota"/>
</dbReference>
<evidence type="ECO:0000313" key="4">
    <source>
        <dbReference type="Proteomes" id="UP000011715"/>
    </source>
</evidence>
<sequence>MDPQGPKARLTFLDLINAVSNVPQDFDYDGLFRLLLPRDTRAHGFMLPSVVAQMPWTEGFTIDTASRSVQLHDGSGGESTGRACSEVFAKTVSAAIDADIFAMVHGEHSELYPILGATYPDQPVHVERFLAPLFGIASRGAHLVAYTYIRSGTPVGVGGQEGDAETAPELRIWIARRSSYIFTYPNMLDTSVAGGVKAADTPFDCIVAEAEEEASLPPSWTRQHVRLRGLVSYVKRHSETGYIAPMVLYVYDAEVPEDMKLEPGHDGEVAAFYLWTVGQVRDALEARQFKPNCALVMIDFFVRHGILTPETEADYIEIVTRLRMQLPVPVSPASGHRWVNIH</sequence>
<dbReference type="VEuPathDB" id="FungiDB:MAPG_10235"/>
<dbReference type="Pfam" id="PF00293">
    <property type="entry name" value="NUDIX"/>
    <property type="match status" value="1"/>
</dbReference>
<dbReference type="EMBL" id="ADBL01002634">
    <property type="status" value="NOT_ANNOTATED_CDS"/>
    <property type="molecule type" value="Genomic_DNA"/>
</dbReference>
<dbReference type="STRING" id="644358.A0A0C4EC22"/>
<evidence type="ECO:0000259" key="1">
    <source>
        <dbReference type="PROSITE" id="PS51462"/>
    </source>
</evidence>
<feature type="domain" description="Nudix hydrolase" evidence="1">
    <location>
        <begin position="140"/>
        <end position="299"/>
    </location>
</feature>
<dbReference type="AlphaFoldDB" id="A0A0C4EC22"/>
<name>A0A0C4EC22_MAGP6</name>
<dbReference type="OMA" id="CIKAEST"/>
<reference evidence="3" key="4">
    <citation type="journal article" date="2015" name="G3 (Bethesda)">
        <title>Genome sequences of three phytopathogenic species of the Magnaporthaceae family of fungi.</title>
        <authorList>
            <person name="Okagaki L.H."/>
            <person name="Nunes C.C."/>
            <person name="Sailsbery J."/>
            <person name="Clay B."/>
            <person name="Brown D."/>
            <person name="John T."/>
            <person name="Oh Y."/>
            <person name="Young N."/>
            <person name="Fitzgerald M."/>
            <person name="Haas B.J."/>
            <person name="Zeng Q."/>
            <person name="Young S."/>
            <person name="Adiconis X."/>
            <person name="Fan L."/>
            <person name="Levin J.Z."/>
            <person name="Mitchell T.K."/>
            <person name="Okubara P.A."/>
            <person name="Farman M.L."/>
            <person name="Kohn L.M."/>
            <person name="Birren B."/>
            <person name="Ma L.-J."/>
            <person name="Dean R.A."/>
        </authorList>
    </citation>
    <scope>NUCLEOTIDE SEQUENCE</scope>
    <source>
        <strain evidence="3">ATCC 64411 / 73-15</strain>
    </source>
</reference>
<reference evidence="2" key="2">
    <citation type="submission" date="2010-05" db="EMBL/GenBank/DDBJ databases">
        <title>The Genome Sequence of Magnaporthe poae strain ATCC 64411.</title>
        <authorList>
            <consortium name="The Broad Institute Genome Sequencing Platform"/>
            <consortium name="Broad Institute Genome Sequencing Center for Infectious Disease"/>
            <person name="Ma L.-J."/>
            <person name="Dead R."/>
            <person name="Young S."/>
            <person name="Zeng Q."/>
            <person name="Koehrsen M."/>
            <person name="Alvarado L."/>
            <person name="Berlin A."/>
            <person name="Chapman S.B."/>
            <person name="Chen Z."/>
            <person name="Freedman E."/>
            <person name="Gellesch M."/>
            <person name="Goldberg J."/>
            <person name="Griggs A."/>
            <person name="Gujja S."/>
            <person name="Heilman E.R."/>
            <person name="Heiman D."/>
            <person name="Hepburn T."/>
            <person name="Howarth C."/>
            <person name="Jen D."/>
            <person name="Larson L."/>
            <person name="Mehta T."/>
            <person name="Neiman D."/>
            <person name="Pearson M."/>
            <person name="Roberts A."/>
            <person name="Saif S."/>
            <person name="Shea T."/>
            <person name="Shenoy N."/>
            <person name="Sisk P."/>
            <person name="Stolte C."/>
            <person name="Sykes S."/>
            <person name="Walk T."/>
            <person name="White J."/>
            <person name="Yandava C."/>
            <person name="Haas B."/>
            <person name="Nusbaum C."/>
            <person name="Birren B."/>
        </authorList>
    </citation>
    <scope>NUCLEOTIDE SEQUENCE</scope>
    <source>
        <strain evidence="2">ATCC 64411</strain>
    </source>
</reference>
<accession>A0A0C4EC22</accession>
<dbReference type="PANTHER" id="PTHR13622:SF8">
    <property type="entry name" value="THIAMIN PYROPHOSPHOKINASE 1"/>
    <property type="match status" value="1"/>
</dbReference>
<gene>
    <name evidence="2" type="ORF">MAPG_10235</name>
</gene>
<protein>
    <recommendedName>
        <fullName evidence="1">Nudix hydrolase domain-containing protein</fullName>
    </recommendedName>
</protein>
<reference evidence="3" key="5">
    <citation type="submission" date="2015-06" db="UniProtKB">
        <authorList>
            <consortium name="EnsemblFungi"/>
        </authorList>
    </citation>
    <scope>IDENTIFICATION</scope>
    <source>
        <strain evidence="3">ATCC 64411</strain>
    </source>
</reference>
<evidence type="ECO:0000313" key="3">
    <source>
        <dbReference type="EnsemblFungi" id="MAPG_10235T0"/>
    </source>
</evidence>
<dbReference type="EMBL" id="GL876977">
    <property type="protein sequence ID" value="KLU91718.1"/>
    <property type="molecule type" value="Genomic_DNA"/>
</dbReference>
<dbReference type="FunFam" id="3.90.79.10:FF:000019">
    <property type="entry name" value="Thiamin pyrophosphokinase, putative"/>
    <property type="match status" value="1"/>
</dbReference>
<reference evidence="2" key="3">
    <citation type="submission" date="2011-03" db="EMBL/GenBank/DDBJ databases">
        <title>Annotation of Magnaporthe poae ATCC 64411.</title>
        <authorList>
            <person name="Ma L.-J."/>
            <person name="Dead R."/>
            <person name="Young S.K."/>
            <person name="Zeng Q."/>
            <person name="Gargeya S."/>
            <person name="Fitzgerald M."/>
            <person name="Haas B."/>
            <person name="Abouelleil A."/>
            <person name="Alvarado L."/>
            <person name="Arachchi H.M."/>
            <person name="Berlin A."/>
            <person name="Brown A."/>
            <person name="Chapman S.B."/>
            <person name="Chen Z."/>
            <person name="Dunbar C."/>
            <person name="Freedman E."/>
            <person name="Gearin G."/>
            <person name="Gellesch M."/>
            <person name="Goldberg J."/>
            <person name="Griggs A."/>
            <person name="Gujja S."/>
            <person name="Heiman D."/>
            <person name="Howarth C."/>
            <person name="Larson L."/>
            <person name="Lui A."/>
            <person name="MacDonald P.J.P."/>
            <person name="Mehta T."/>
            <person name="Montmayeur A."/>
            <person name="Murphy C."/>
            <person name="Neiman D."/>
            <person name="Pearson M."/>
            <person name="Priest M."/>
            <person name="Roberts A."/>
            <person name="Saif S."/>
            <person name="Shea T."/>
            <person name="Shenoy N."/>
            <person name="Sisk P."/>
            <person name="Stolte C."/>
            <person name="Sykes S."/>
            <person name="Yandava C."/>
            <person name="Wortman J."/>
            <person name="Nusbaum C."/>
            <person name="Birren B."/>
        </authorList>
    </citation>
    <scope>NUCLEOTIDE SEQUENCE</scope>
    <source>
        <strain evidence="2">ATCC 64411</strain>
    </source>
</reference>